<protein>
    <submittedName>
        <fullName evidence="5">Transporter substrate-binding domain-containing protein</fullName>
    </submittedName>
</protein>
<feature type="chain" id="PRO_5045723076" evidence="3">
    <location>
        <begin position="20"/>
        <end position="359"/>
    </location>
</feature>
<feature type="transmembrane region" description="Helical" evidence="2">
    <location>
        <begin position="136"/>
        <end position="157"/>
    </location>
</feature>
<evidence type="ECO:0000313" key="6">
    <source>
        <dbReference type="Proteomes" id="UP001174839"/>
    </source>
</evidence>
<evidence type="ECO:0000256" key="3">
    <source>
        <dbReference type="SAM" id="SignalP"/>
    </source>
</evidence>
<dbReference type="InterPro" id="IPR001638">
    <property type="entry name" value="Solute-binding_3/MltF_N"/>
</dbReference>
<dbReference type="Proteomes" id="UP001174839">
    <property type="component" value="Unassembled WGS sequence"/>
</dbReference>
<keyword evidence="1 3" id="KW-0732">Signal</keyword>
<keyword evidence="2" id="KW-0472">Membrane</keyword>
<dbReference type="SUPFAM" id="SSF81324">
    <property type="entry name" value="Voltage-gated potassium channels"/>
    <property type="match status" value="1"/>
</dbReference>
<gene>
    <name evidence="5" type="ORF">QU605_09275</name>
</gene>
<keyword evidence="6" id="KW-1185">Reference proteome</keyword>
<dbReference type="RefSeq" id="WP_289725025.1">
    <property type="nucleotide sequence ID" value="NZ_JAUDUY010000004.1"/>
</dbReference>
<feature type="transmembrane region" description="Helical" evidence="2">
    <location>
        <begin position="202"/>
        <end position="222"/>
    </location>
</feature>
<feature type="domain" description="Solute-binding protein family 3/N-terminal" evidence="4">
    <location>
        <begin position="25"/>
        <end position="357"/>
    </location>
</feature>
<dbReference type="SMART" id="SM00062">
    <property type="entry name" value="PBPb"/>
    <property type="match status" value="1"/>
</dbReference>
<feature type="transmembrane region" description="Helical" evidence="2">
    <location>
        <begin position="169"/>
        <end position="190"/>
    </location>
</feature>
<dbReference type="PANTHER" id="PTHR35936:SF19">
    <property type="entry name" value="AMINO-ACID-BINDING PROTEIN YXEM-RELATED"/>
    <property type="match status" value="1"/>
</dbReference>
<keyword evidence="2" id="KW-1133">Transmembrane helix</keyword>
<dbReference type="SUPFAM" id="SSF53850">
    <property type="entry name" value="Periplasmic binding protein-like II"/>
    <property type="match status" value="1"/>
</dbReference>
<evidence type="ECO:0000256" key="2">
    <source>
        <dbReference type="SAM" id="Phobius"/>
    </source>
</evidence>
<dbReference type="Gene3D" id="3.40.190.10">
    <property type="entry name" value="Periplasmic binding protein-like II"/>
    <property type="match status" value="2"/>
</dbReference>
<sequence>MKMAIWILLAGLFFNPSYGAVPTDTLLVGYTLAPPFIYEDDKGVLDGLNYRIWEEISKREGYTSRFVRLSYEQTLTSLESGSIDISITPLSLTAARGAKFQFTTPYYASHGAVAVIAPSAWRKFSDTFWGLLNSNFLKGFFILLAIIFVFGVLGWYFEWKNNSDHFREGIPGIWDGIWWSAVTLTTVGYGDKTPKTFLGKMAALLLMFGGLLFVSGITAGIASNIAVNELSNDISTLNQFKSVKIGTLSNSQIHDYLKIHFFKDVQAYPGIEEGLRALSSGDIRAFMYDEEILRSEIALMSLSEEIQILPLKFDSKFYGFGISQGHDSLKLRISEQILEIRDDNDWQMVLHEYGLSDFN</sequence>
<name>A0ABT7WFF8_9FLAO</name>
<dbReference type="EMBL" id="JAUDUY010000004">
    <property type="protein sequence ID" value="MDM9631660.1"/>
    <property type="molecule type" value="Genomic_DNA"/>
</dbReference>
<dbReference type="Pfam" id="PF00497">
    <property type="entry name" value="SBP_bac_3"/>
    <property type="match status" value="1"/>
</dbReference>
<dbReference type="Gene3D" id="1.10.287.70">
    <property type="match status" value="1"/>
</dbReference>
<dbReference type="Pfam" id="PF07885">
    <property type="entry name" value="Ion_trans_2"/>
    <property type="match status" value="1"/>
</dbReference>
<organism evidence="5 6">
    <name type="scientific">Robiginitalea aurantiaca</name>
    <dbReference type="NCBI Taxonomy" id="3056915"/>
    <lineage>
        <taxon>Bacteria</taxon>
        <taxon>Pseudomonadati</taxon>
        <taxon>Bacteroidota</taxon>
        <taxon>Flavobacteriia</taxon>
        <taxon>Flavobacteriales</taxon>
        <taxon>Flavobacteriaceae</taxon>
        <taxon>Robiginitalea</taxon>
    </lineage>
</organism>
<dbReference type="PANTHER" id="PTHR35936">
    <property type="entry name" value="MEMBRANE-BOUND LYTIC MUREIN TRANSGLYCOSYLASE F"/>
    <property type="match status" value="1"/>
</dbReference>
<accession>A0ABT7WFF8</accession>
<evidence type="ECO:0000259" key="4">
    <source>
        <dbReference type="SMART" id="SM00062"/>
    </source>
</evidence>
<dbReference type="PRINTS" id="PR00169">
    <property type="entry name" value="KCHANNEL"/>
</dbReference>
<evidence type="ECO:0000256" key="1">
    <source>
        <dbReference type="ARBA" id="ARBA00022729"/>
    </source>
</evidence>
<keyword evidence="2" id="KW-0812">Transmembrane</keyword>
<proteinExistence type="predicted"/>
<evidence type="ECO:0000313" key="5">
    <source>
        <dbReference type="EMBL" id="MDM9631660.1"/>
    </source>
</evidence>
<reference evidence="5" key="1">
    <citation type="submission" date="2023-06" db="EMBL/GenBank/DDBJ databases">
        <title>Robiginitalea aurantiacus sp. nov. and Algoriphagus sediminis sp. nov., isolated from coastal sediment.</title>
        <authorList>
            <person name="Zhou Z.Y."/>
            <person name="An J."/>
            <person name="Jia Y.W."/>
            <person name="Du Z.J."/>
        </authorList>
    </citation>
    <scope>NUCLEOTIDE SEQUENCE</scope>
    <source>
        <strain evidence="5">M39</strain>
    </source>
</reference>
<feature type="signal peptide" evidence="3">
    <location>
        <begin position="1"/>
        <end position="19"/>
    </location>
</feature>
<dbReference type="InterPro" id="IPR013099">
    <property type="entry name" value="K_chnl_dom"/>
</dbReference>
<comment type="caution">
    <text evidence="5">The sequence shown here is derived from an EMBL/GenBank/DDBJ whole genome shotgun (WGS) entry which is preliminary data.</text>
</comment>